<evidence type="ECO:0000313" key="3">
    <source>
        <dbReference type="Proteomes" id="UP000637980"/>
    </source>
</evidence>
<sequence length="52" mass="5386">MANEHITKTVSGDALPGTGSPKILMPLEAQEVGKSQVKKNHLKEAAASAGFP</sequence>
<accession>A0ABQ3E635</accession>
<protein>
    <submittedName>
        <fullName evidence="2">Uncharacterized protein</fullName>
    </submittedName>
</protein>
<organism evidence="2 3">
    <name type="scientific">Pseudovibrio japonicus</name>
    <dbReference type="NCBI Taxonomy" id="366534"/>
    <lineage>
        <taxon>Bacteria</taxon>
        <taxon>Pseudomonadati</taxon>
        <taxon>Pseudomonadota</taxon>
        <taxon>Alphaproteobacteria</taxon>
        <taxon>Hyphomicrobiales</taxon>
        <taxon>Stappiaceae</taxon>
        <taxon>Pseudovibrio</taxon>
    </lineage>
</organism>
<keyword evidence="3" id="KW-1185">Reference proteome</keyword>
<reference evidence="3" key="1">
    <citation type="journal article" date="2019" name="Int. J. Syst. Evol. Microbiol.">
        <title>The Global Catalogue of Microorganisms (GCM) 10K type strain sequencing project: providing services to taxonomists for standard genome sequencing and annotation.</title>
        <authorList>
            <consortium name="The Broad Institute Genomics Platform"/>
            <consortium name="The Broad Institute Genome Sequencing Center for Infectious Disease"/>
            <person name="Wu L."/>
            <person name="Ma J."/>
        </authorList>
    </citation>
    <scope>NUCLEOTIDE SEQUENCE [LARGE SCALE GENOMIC DNA]</scope>
    <source>
        <strain evidence="3">KCTC 12861</strain>
    </source>
</reference>
<gene>
    <name evidence="2" type="ORF">GCM10007094_10570</name>
</gene>
<proteinExistence type="predicted"/>
<name>A0ABQ3E635_9HYPH</name>
<dbReference type="EMBL" id="BMXE01000002">
    <property type="protein sequence ID" value="GHB24407.1"/>
    <property type="molecule type" value="Genomic_DNA"/>
</dbReference>
<feature type="region of interest" description="Disordered" evidence="1">
    <location>
        <begin position="1"/>
        <end position="22"/>
    </location>
</feature>
<dbReference type="Proteomes" id="UP000637980">
    <property type="component" value="Unassembled WGS sequence"/>
</dbReference>
<evidence type="ECO:0000313" key="2">
    <source>
        <dbReference type="EMBL" id="GHB24407.1"/>
    </source>
</evidence>
<evidence type="ECO:0000256" key="1">
    <source>
        <dbReference type="SAM" id="MobiDB-lite"/>
    </source>
</evidence>
<comment type="caution">
    <text evidence="2">The sequence shown here is derived from an EMBL/GenBank/DDBJ whole genome shotgun (WGS) entry which is preliminary data.</text>
</comment>
<dbReference type="RefSeq" id="WP_189435745.1">
    <property type="nucleotide sequence ID" value="NZ_BMXE01000002.1"/>
</dbReference>